<dbReference type="EMBL" id="LN891121">
    <property type="protein sequence ID" value="CUS08659.1"/>
    <property type="molecule type" value="Genomic_DNA"/>
</dbReference>
<dbReference type="GO" id="GO:0005829">
    <property type="term" value="C:cytosol"/>
    <property type="evidence" value="ECO:0007669"/>
    <property type="project" value="TreeGrafter"/>
</dbReference>
<evidence type="ECO:0000256" key="4">
    <source>
        <dbReference type="SAM" id="MobiDB-lite"/>
    </source>
</evidence>
<feature type="compositionally biased region" description="Basic and acidic residues" evidence="4">
    <location>
        <begin position="369"/>
        <end position="389"/>
    </location>
</feature>
<keyword evidence="2" id="KW-0433">Leucine-rich repeat</keyword>
<evidence type="ECO:0000313" key="6">
    <source>
        <dbReference type="Proteomes" id="UP001412239"/>
    </source>
</evidence>
<accession>A0A292PM94</accession>
<dbReference type="AlphaFoldDB" id="A0A292PM94"/>
<organism evidence="5 6">
    <name type="scientific">Tuber aestivum</name>
    <name type="common">summer truffle</name>
    <dbReference type="NCBI Taxonomy" id="59557"/>
    <lineage>
        <taxon>Eukaryota</taxon>
        <taxon>Fungi</taxon>
        <taxon>Dikarya</taxon>
        <taxon>Ascomycota</taxon>
        <taxon>Pezizomycotina</taxon>
        <taxon>Pezizomycetes</taxon>
        <taxon>Pezizales</taxon>
        <taxon>Tuberaceae</taxon>
        <taxon>Tuber</taxon>
    </lineage>
</organism>
<evidence type="ECO:0000256" key="3">
    <source>
        <dbReference type="ARBA" id="ARBA00022737"/>
    </source>
</evidence>
<proteinExistence type="predicted"/>
<dbReference type="InterPro" id="IPR001611">
    <property type="entry name" value="Leu-rich_rpt"/>
</dbReference>
<evidence type="ECO:0008006" key="7">
    <source>
        <dbReference type="Google" id="ProtNLM"/>
    </source>
</evidence>
<dbReference type="PANTHER" id="PTHR24113">
    <property type="entry name" value="RAN GTPASE-ACTIVATING PROTEIN 1"/>
    <property type="match status" value="1"/>
</dbReference>
<dbReference type="PANTHER" id="PTHR24113:SF12">
    <property type="entry name" value="RAN GTPASE-ACTIVATING PROTEIN 1"/>
    <property type="match status" value="1"/>
</dbReference>
<keyword evidence="1" id="KW-0343">GTPase activation</keyword>
<feature type="compositionally biased region" description="Acidic residues" evidence="4">
    <location>
        <begin position="344"/>
        <end position="368"/>
    </location>
</feature>
<reference evidence="5" key="1">
    <citation type="submission" date="2015-10" db="EMBL/GenBank/DDBJ databases">
        <authorList>
            <person name="Regsiter A."/>
            <person name="william w."/>
        </authorList>
    </citation>
    <scope>NUCLEOTIDE SEQUENCE</scope>
    <source>
        <strain evidence="5">Montdore</strain>
    </source>
</reference>
<evidence type="ECO:0000313" key="5">
    <source>
        <dbReference type="EMBL" id="CUS08659.1"/>
    </source>
</evidence>
<keyword evidence="3" id="KW-0677">Repeat</keyword>
<dbReference type="GO" id="GO:0006913">
    <property type="term" value="P:nucleocytoplasmic transport"/>
    <property type="evidence" value="ECO:0007669"/>
    <property type="project" value="TreeGrafter"/>
</dbReference>
<dbReference type="Pfam" id="PF13516">
    <property type="entry name" value="LRR_6"/>
    <property type="match status" value="2"/>
</dbReference>
<dbReference type="InterPro" id="IPR032675">
    <property type="entry name" value="LRR_dom_sf"/>
</dbReference>
<feature type="region of interest" description="Disordered" evidence="4">
    <location>
        <begin position="341"/>
        <end position="389"/>
    </location>
</feature>
<dbReference type="SMART" id="SM00368">
    <property type="entry name" value="LRR_RI"/>
    <property type="match status" value="7"/>
</dbReference>
<dbReference type="CDD" id="cd00116">
    <property type="entry name" value="LRR_RI"/>
    <property type="match status" value="1"/>
</dbReference>
<dbReference type="Gene3D" id="3.80.10.10">
    <property type="entry name" value="Ribonuclease Inhibitor"/>
    <property type="match status" value="1"/>
</dbReference>
<keyword evidence="6" id="KW-1185">Reference proteome</keyword>
<gene>
    <name evidence="5" type="ORF">GSTUAT00007304001</name>
</gene>
<dbReference type="GO" id="GO:0005096">
    <property type="term" value="F:GTPase activator activity"/>
    <property type="evidence" value="ECO:0007669"/>
    <property type="project" value="UniProtKB-KW"/>
</dbReference>
<dbReference type="GO" id="GO:0048471">
    <property type="term" value="C:perinuclear region of cytoplasm"/>
    <property type="evidence" value="ECO:0007669"/>
    <property type="project" value="TreeGrafter"/>
</dbReference>
<dbReference type="InterPro" id="IPR027038">
    <property type="entry name" value="RanGap"/>
</dbReference>
<evidence type="ECO:0000256" key="1">
    <source>
        <dbReference type="ARBA" id="ARBA00022468"/>
    </source>
</evidence>
<protein>
    <recommendedName>
        <fullName evidence="7">Ran-GTPase activating protein 1 C-terminal domain-containing protein</fullName>
    </recommendedName>
</protein>
<dbReference type="GO" id="GO:0005634">
    <property type="term" value="C:nucleus"/>
    <property type="evidence" value="ECO:0007669"/>
    <property type="project" value="TreeGrafter"/>
</dbReference>
<dbReference type="SUPFAM" id="SSF52047">
    <property type="entry name" value="RNI-like"/>
    <property type="match status" value="1"/>
</dbReference>
<sequence length="403" mass="43731">MTIDKVFILKSSDGRPLKLDTAADIEPHIASLKGNETVEEIRLGGHTFGIEACKALAEVLKTNKNLHVFNAADIFTGRLISEIPDALAALLTALLTLEHLHTVDLSDNAFGGRLADTLRDFYARAGPLRHLLLNNNGLGPAGGIIVANSIRDLAALKASKPAHPPLETIVCGRNRLENGSMEAWAQAYAAHRSLKTVKMVQNGIRQEGINTLLRNGLSKNHGLQILDLQDNTFTATGAQALAAVVTNWGDLLELGVGDCLISARGGVLLGEALAQEKNKALKTIRLQYNEIDVKGVEAIKRAIKTALPKLQRLELNGNRFSEEELVVEQMREIFEDRGFGELDSLSDMEEETDEEDEGDEDEEVDEKEDIVKQAEEAESAKVPQEGDKKVDALADLLGGAKIA</sequence>
<name>A0A292PM94_9PEZI</name>
<dbReference type="GO" id="GO:0031267">
    <property type="term" value="F:small GTPase binding"/>
    <property type="evidence" value="ECO:0007669"/>
    <property type="project" value="TreeGrafter"/>
</dbReference>
<evidence type="ECO:0000256" key="2">
    <source>
        <dbReference type="ARBA" id="ARBA00022614"/>
    </source>
</evidence>
<dbReference type="Proteomes" id="UP001412239">
    <property type="component" value="Unassembled WGS sequence"/>
</dbReference>